<dbReference type="Proteomes" id="UP000530060">
    <property type="component" value="Unassembled WGS sequence"/>
</dbReference>
<evidence type="ECO:0000313" key="1">
    <source>
        <dbReference type="EMBL" id="CAD0004620.1"/>
    </source>
</evidence>
<gene>
    <name evidence="1" type="ORF">FLAT13_02382</name>
</gene>
<name>A0A6V6YYQ6_9FLAO</name>
<dbReference type="EMBL" id="CAIJDP010000068">
    <property type="protein sequence ID" value="CAD0004620.1"/>
    <property type="molecule type" value="Genomic_DNA"/>
</dbReference>
<reference evidence="1 2" key="1">
    <citation type="submission" date="2020-06" db="EMBL/GenBank/DDBJ databases">
        <authorList>
            <person name="Criscuolo A."/>
        </authorList>
    </citation>
    <scope>NUCLEOTIDE SEQUENCE [LARGE SCALE GENOMIC DNA]</scope>
    <source>
        <strain evidence="2">CIP 111411</strain>
    </source>
</reference>
<comment type="caution">
    <text evidence="1">The sequence shown here is derived from an EMBL/GenBank/DDBJ whole genome shotgun (WGS) entry which is preliminary data.</text>
</comment>
<accession>A0A6V6YYQ6</accession>
<dbReference type="AlphaFoldDB" id="A0A6V6YYQ6"/>
<keyword evidence="2" id="KW-1185">Reference proteome</keyword>
<organism evidence="1 2">
    <name type="scientific">Flavobacterium salmonis</name>
    <dbReference type="NCBI Taxonomy" id="2654844"/>
    <lineage>
        <taxon>Bacteria</taxon>
        <taxon>Pseudomonadati</taxon>
        <taxon>Bacteroidota</taxon>
        <taxon>Flavobacteriia</taxon>
        <taxon>Flavobacteriales</taxon>
        <taxon>Flavobacteriaceae</taxon>
        <taxon>Flavobacterium</taxon>
    </lineage>
</organism>
<evidence type="ECO:0000313" key="2">
    <source>
        <dbReference type="Proteomes" id="UP000530060"/>
    </source>
</evidence>
<proteinExistence type="predicted"/>
<sequence>MLDSTKIYFENLNAIRFIAALLVIVHHIENQKFIFKSRPICGLGVIQ</sequence>
<protein>
    <submittedName>
        <fullName evidence="1">Uncharacterized protein</fullName>
    </submittedName>
</protein>